<feature type="domain" description="C3H1-type" evidence="7">
    <location>
        <begin position="49"/>
        <end position="77"/>
    </location>
</feature>
<feature type="region of interest" description="Disordered" evidence="6">
    <location>
        <begin position="449"/>
        <end position="492"/>
    </location>
</feature>
<evidence type="ECO:0000256" key="5">
    <source>
        <dbReference type="PROSITE-ProRule" id="PRU00723"/>
    </source>
</evidence>
<dbReference type="OrthoDB" id="411372at2759"/>
<evidence type="ECO:0000256" key="4">
    <source>
        <dbReference type="ARBA" id="ARBA00023125"/>
    </source>
</evidence>
<feature type="zinc finger region" description="C3H1-type" evidence="5">
    <location>
        <begin position="364"/>
        <end position="392"/>
    </location>
</feature>
<feature type="zinc finger region" description="C3H1-type" evidence="5">
    <location>
        <begin position="95"/>
        <end position="123"/>
    </location>
</feature>
<dbReference type="Proteomes" id="UP000250235">
    <property type="component" value="Unassembled WGS sequence"/>
</dbReference>
<sequence length="492" mass="52306">MERYGGALFAEAGQVDPVAEWAAFGGETGLEEPMWQLGLGGGSESYPERPDEADCIYYLRTGFCGYGSRCRFNHPHDRGAATGSLRSSGGEYPERFGQPVCQYYMQTGVCKFGVSCKYDHPKHRIEFSTAVTLNFYGYPLREGEKECAYYIKTGQCKFGITCKFHHPQPAGLHVPAQLPGPGPLAAPTGLPGTTVFPTARSPIQSSQQYGIVPGNWPAVRPAILPGSYPPGNYGPLIFPPGVVPVPGWTPYPTAASPVPPSSTQPTIGGSPMIGIVPISTSTSAFSVSSYVPVSSSTGYSSSSQKENTFPDRPGQPECQYYLKTGDCKYGSTCKYHHPPDWSAPRSGFLLSPMGLPLRPSDHAFQGAPVCSHYAQNGVCKYGPSCKFDHPIRSLSYSTSASSLTDMPVAPYPVAYKNASVAPSSSSSELRPDLISGIAKDAFLMPMSSLNSTSSSSGSAFSKSGPFSELNVHQSGQGSTISSGRSSPGQEGR</sequence>
<evidence type="ECO:0000256" key="3">
    <source>
        <dbReference type="ARBA" id="ARBA00022833"/>
    </source>
</evidence>
<dbReference type="Gene3D" id="4.10.1000.10">
    <property type="entry name" value="Zinc finger, CCCH-type"/>
    <property type="match status" value="2"/>
</dbReference>
<dbReference type="PANTHER" id="PTHR12506:SF41">
    <property type="entry name" value="ZINC FINGER CCCH DOMAIN-CONTAINING PROTEIN 58"/>
    <property type="match status" value="1"/>
</dbReference>
<dbReference type="InterPro" id="IPR036855">
    <property type="entry name" value="Znf_CCCH_sf"/>
</dbReference>
<dbReference type="GO" id="GO:0003677">
    <property type="term" value="F:DNA binding"/>
    <property type="evidence" value="ECO:0007669"/>
    <property type="project" value="UniProtKB-KW"/>
</dbReference>
<reference evidence="8 9" key="1">
    <citation type="journal article" date="2015" name="Proc. Natl. Acad. Sci. U.S.A.">
        <title>The resurrection genome of Boea hygrometrica: A blueprint for survival of dehydration.</title>
        <authorList>
            <person name="Xiao L."/>
            <person name="Yang G."/>
            <person name="Zhang L."/>
            <person name="Yang X."/>
            <person name="Zhao S."/>
            <person name="Ji Z."/>
            <person name="Zhou Q."/>
            <person name="Hu M."/>
            <person name="Wang Y."/>
            <person name="Chen M."/>
            <person name="Xu Y."/>
            <person name="Jin H."/>
            <person name="Xiao X."/>
            <person name="Hu G."/>
            <person name="Bao F."/>
            <person name="Hu Y."/>
            <person name="Wan P."/>
            <person name="Li L."/>
            <person name="Deng X."/>
            <person name="Kuang T."/>
            <person name="Xiang C."/>
            <person name="Zhu J.K."/>
            <person name="Oliver M.J."/>
            <person name="He Y."/>
        </authorList>
    </citation>
    <scope>NUCLEOTIDE SEQUENCE [LARGE SCALE GENOMIC DNA]</scope>
    <source>
        <strain evidence="9">cv. XS01</strain>
    </source>
</reference>
<feature type="compositionally biased region" description="Polar residues" evidence="6">
    <location>
        <begin position="470"/>
        <end position="492"/>
    </location>
</feature>
<dbReference type="EMBL" id="KV013071">
    <property type="protein sequence ID" value="KZV24021.1"/>
    <property type="molecule type" value="Genomic_DNA"/>
</dbReference>
<feature type="compositionally biased region" description="Low complexity" evidence="6">
    <location>
        <begin position="449"/>
        <end position="467"/>
    </location>
</feature>
<dbReference type="AlphaFoldDB" id="A0A2Z7AQ29"/>
<dbReference type="GO" id="GO:0003729">
    <property type="term" value="F:mRNA binding"/>
    <property type="evidence" value="ECO:0007669"/>
    <property type="project" value="TreeGrafter"/>
</dbReference>
<dbReference type="InterPro" id="IPR000571">
    <property type="entry name" value="Znf_CCCH"/>
</dbReference>
<name>A0A2Z7AQ29_9LAMI</name>
<protein>
    <submittedName>
        <fullName evidence="8">Zinc finger CCCH domain-containing protein 58-like</fullName>
    </submittedName>
</protein>
<dbReference type="GO" id="GO:0008270">
    <property type="term" value="F:zinc ion binding"/>
    <property type="evidence" value="ECO:0007669"/>
    <property type="project" value="UniProtKB-KW"/>
</dbReference>
<organism evidence="8 9">
    <name type="scientific">Dorcoceras hygrometricum</name>
    <dbReference type="NCBI Taxonomy" id="472368"/>
    <lineage>
        <taxon>Eukaryota</taxon>
        <taxon>Viridiplantae</taxon>
        <taxon>Streptophyta</taxon>
        <taxon>Embryophyta</taxon>
        <taxon>Tracheophyta</taxon>
        <taxon>Spermatophyta</taxon>
        <taxon>Magnoliopsida</taxon>
        <taxon>eudicotyledons</taxon>
        <taxon>Gunneridae</taxon>
        <taxon>Pentapetalae</taxon>
        <taxon>asterids</taxon>
        <taxon>lamiids</taxon>
        <taxon>Lamiales</taxon>
        <taxon>Gesneriaceae</taxon>
        <taxon>Didymocarpoideae</taxon>
        <taxon>Trichosporeae</taxon>
        <taxon>Loxocarpinae</taxon>
        <taxon>Dorcoceras</taxon>
    </lineage>
</organism>
<feature type="domain" description="C3H1-type" evidence="7">
    <location>
        <begin position="141"/>
        <end position="169"/>
    </location>
</feature>
<keyword evidence="4" id="KW-0238">DNA-binding</keyword>
<keyword evidence="3 5" id="KW-0862">Zinc</keyword>
<dbReference type="PANTHER" id="PTHR12506">
    <property type="entry name" value="PROTEIN PHOSPHATASE RELATED"/>
    <property type="match status" value="1"/>
</dbReference>
<dbReference type="InterPro" id="IPR050974">
    <property type="entry name" value="Plant_ZF_CCCH"/>
</dbReference>
<dbReference type="PROSITE" id="PS50103">
    <property type="entry name" value="ZF_C3H1"/>
    <property type="match status" value="5"/>
</dbReference>
<keyword evidence="9" id="KW-1185">Reference proteome</keyword>
<proteinExistence type="predicted"/>
<gene>
    <name evidence="8" type="ORF">F511_08982</name>
</gene>
<evidence type="ECO:0000313" key="8">
    <source>
        <dbReference type="EMBL" id="KZV24021.1"/>
    </source>
</evidence>
<evidence type="ECO:0000259" key="7">
    <source>
        <dbReference type="PROSITE" id="PS50103"/>
    </source>
</evidence>
<dbReference type="Gene3D" id="2.30.30.1190">
    <property type="match status" value="1"/>
</dbReference>
<accession>A0A2Z7AQ29</accession>
<feature type="zinc finger region" description="C3H1-type" evidence="5">
    <location>
        <begin position="49"/>
        <end position="77"/>
    </location>
</feature>
<evidence type="ECO:0000256" key="1">
    <source>
        <dbReference type="ARBA" id="ARBA00022723"/>
    </source>
</evidence>
<feature type="domain" description="C3H1-type" evidence="7">
    <location>
        <begin position="364"/>
        <end position="392"/>
    </location>
</feature>
<evidence type="ECO:0000313" key="9">
    <source>
        <dbReference type="Proteomes" id="UP000250235"/>
    </source>
</evidence>
<evidence type="ECO:0000256" key="2">
    <source>
        <dbReference type="ARBA" id="ARBA00022771"/>
    </source>
</evidence>
<feature type="zinc finger region" description="C3H1-type" evidence="5">
    <location>
        <begin position="141"/>
        <end position="169"/>
    </location>
</feature>
<feature type="domain" description="C3H1-type" evidence="7">
    <location>
        <begin position="95"/>
        <end position="123"/>
    </location>
</feature>
<dbReference type="SMART" id="SM00356">
    <property type="entry name" value="ZnF_C3H1"/>
    <property type="match status" value="5"/>
</dbReference>
<evidence type="ECO:0000256" key="6">
    <source>
        <dbReference type="SAM" id="MobiDB-lite"/>
    </source>
</evidence>
<keyword evidence="2 5" id="KW-0863">Zinc-finger</keyword>
<feature type="domain" description="C3H1-type" evidence="7">
    <location>
        <begin position="312"/>
        <end position="340"/>
    </location>
</feature>
<dbReference type="SUPFAM" id="SSF90229">
    <property type="entry name" value="CCCH zinc finger"/>
    <property type="match status" value="5"/>
</dbReference>
<dbReference type="Pfam" id="PF00642">
    <property type="entry name" value="zf-CCCH"/>
    <property type="match status" value="5"/>
</dbReference>
<feature type="zinc finger region" description="C3H1-type" evidence="5">
    <location>
        <begin position="312"/>
        <end position="340"/>
    </location>
</feature>
<keyword evidence="1 5" id="KW-0479">Metal-binding</keyword>